<dbReference type="EMBL" id="CAADFF010000060">
    <property type="protein sequence ID" value="VFJ94588.1"/>
    <property type="molecule type" value="Genomic_DNA"/>
</dbReference>
<proteinExistence type="predicted"/>
<dbReference type="AlphaFoldDB" id="A0A450W8U0"/>
<evidence type="ECO:0000313" key="1">
    <source>
        <dbReference type="EMBL" id="VFJ94588.1"/>
    </source>
</evidence>
<gene>
    <name evidence="1" type="ORF">BECKLFY1418B_GA0070995_106017</name>
    <name evidence="2" type="ORF">BECKLFY1418C_GA0070996_100340</name>
</gene>
<name>A0A450W8U0_9GAMM</name>
<protein>
    <submittedName>
        <fullName evidence="2">Uncharacterized protein</fullName>
    </submittedName>
</protein>
<evidence type="ECO:0000313" key="2">
    <source>
        <dbReference type="EMBL" id="VFK13435.1"/>
    </source>
</evidence>
<sequence>MKLKFTRYFFITRQRPDRAGIELSWIEAVVAHPIETQVQSDGRIRKWGFVNEVRKYLRVVLLEDDETVHNVFFDRNFEEHKL</sequence>
<accession>A0A450W8U0</accession>
<dbReference type="EMBL" id="CAADFN010000003">
    <property type="protein sequence ID" value="VFK13435.1"/>
    <property type="molecule type" value="Genomic_DNA"/>
</dbReference>
<reference evidence="2" key="1">
    <citation type="submission" date="2019-02" db="EMBL/GenBank/DDBJ databases">
        <authorList>
            <person name="Gruber-Vodicka R. H."/>
            <person name="Seah K. B. B."/>
        </authorList>
    </citation>
    <scope>NUCLEOTIDE SEQUENCE</scope>
    <source>
        <strain evidence="2">BECK_BY7</strain>
        <strain evidence="1">BECK_M7</strain>
    </source>
</reference>
<organism evidence="2">
    <name type="scientific">Candidatus Kentrum sp. LFY</name>
    <dbReference type="NCBI Taxonomy" id="2126342"/>
    <lineage>
        <taxon>Bacteria</taxon>
        <taxon>Pseudomonadati</taxon>
        <taxon>Pseudomonadota</taxon>
        <taxon>Gammaproteobacteria</taxon>
        <taxon>Candidatus Kentrum</taxon>
    </lineage>
</organism>